<dbReference type="Gene3D" id="1.10.510.10">
    <property type="entry name" value="Transferase(Phosphotransferase) domain 1"/>
    <property type="match status" value="1"/>
</dbReference>
<dbReference type="PROSITE" id="PS50011">
    <property type="entry name" value="PROTEIN_KINASE_DOM"/>
    <property type="match status" value="1"/>
</dbReference>
<dbReference type="Gene3D" id="3.30.200.20">
    <property type="entry name" value="Phosphorylase Kinase, domain 1"/>
    <property type="match status" value="1"/>
</dbReference>
<accession>A0A072TXY1</accession>
<dbReference type="SUPFAM" id="SSF56112">
    <property type="entry name" value="Protein kinase-like (PK-like)"/>
    <property type="match status" value="1"/>
</dbReference>
<protein>
    <submittedName>
        <fullName evidence="2">Tyrosine kinase family protein</fullName>
    </submittedName>
</protein>
<dbReference type="Pfam" id="PF07714">
    <property type="entry name" value="PK_Tyr_Ser-Thr"/>
    <property type="match status" value="1"/>
</dbReference>
<dbReference type="EnsemblPlants" id="KEH21738">
    <property type="protein sequence ID" value="KEH21738"/>
    <property type="gene ID" value="MTR_7g015800"/>
</dbReference>
<reference evidence="2 4" key="1">
    <citation type="journal article" date="2011" name="Nature">
        <title>The Medicago genome provides insight into the evolution of rhizobial symbioses.</title>
        <authorList>
            <person name="Young N.D."/>
            <person name="Debelle F."/>
            <person name="Oldroyd G.E."/>
            <person name="Geurts R."/>
            <person name="Cannon S.B."/>
            <person name="Udvardi M.K."/>
            <person name="Benedito V.A."/>
            <person name="Mayer K.F."/>
            <person name="Gouzy J."/>
            <person name="Schoof H."/>
            <person name="Van de Peer Y."/>
            <person name="Proost S."/>
            <person name="Cook D.R."/>
            <person name="Meyers B.C."/>
            <person name="Spannagl M."/>
            <person name="Cheung F."/>
            <person name="De Mita S."/>
            <person name="Krishnakumar V."/>
            <person name="Gundlach H."/>
            <person name="Zhou S."/>
            <person name="Mudge J."/>
            <person name="Bharti A.K."/>
            <person name="Murray J.D."/>
            <person name="Naoumkina M.A."/>
            <person name="Rosen B."/>
            <person name="Silverstein K.A."/>
            <person name="Tang H."/>
            <person name="Rombauts S."/>
            <person name="Zhao P.X."/>
            <person name="Zhou P."/>
            <person name="Barbe V."/>
            <person name="Bardou P."/>
            <person name="Bechner M."/>
            <person name="Bellec A."/>
            <person name="Berger A."/>
            <person name="Berges H."/>
            <person name="Bidwell S."/>
            <person name="Bisseling T."/>
            <person name="Choisne N."/>
            <person name="Couloux A."/>
            <person name="Denny R."/>
            <person name="Deshpande S."/>
            <person name="Dai X."/>
            <person name="Doyle J.J."/>
            <person name="Dudez A.M."/>
            <person name="Farmer A.D."/>
            <person name="Fouteau S."/>
            <person name="Franken C."/>
            <person name="Gibelin C."/>
            <person name="Gish J."/>
            <person name="Goldstein S."/>
            <person name="Gonzalez A.J."/>
            <person name="Green P.J."/>
            <person name="Hallab A."/>
            <person name="Hartog M."/>
            <person name="Hua A."/>
            <person name="Humphray S.J."/>
            <person name="Jeong D.H."/>
            <person name="Jing Y."/>
            <person name="Jocker A."/>
            <person name="Kenton S.M."/>
            <person name="Kim D.J."/>
            <person name="Klee K."/>
            <person name="Lai H."/>
            <person name="Lang C."/>
            <person name="Lin S."/>
            <person name="Macmil S.L."/>
            <person name="Magdelenat G."/>
            <person name="Matthews L."/>
            <person name="McCorrison J."/>
            <person name="Monaghan E.L."/>
            <person name="Mun J.H."/>
            <person name="Najar F.Z."/>
            <person name="Nicholson C."/>
            <person name="Noirot C."/>
            <person name="O'Bleness M."/>
            <person name="Paule C.R."/>
            <person name="Poulain J."/>
            <person name="Prion F."/>
            <person name="Qin B."/>
            <person name="Qu C."/>
            <person name="Retzel E.F."/>
            <person name="Riddle C."/>
            <person name="Sallet E."/>
            <person name="Samain S."/>
            <person name="Samson N."/>
            <person name="Sanders I."/>
            <person name="Saurat O."/>
            <person name="Scarpelli C."/>
            <person name="Schiex T."/>
            <person name="Segurens B."/>
            <person name="Severin A.J."/>
            <person name="Sherrier D.J."/>
            <person name="Shi R."/>
            <person name="Sims S."/>
            <person name="Singer S.R."/>
            <person name="Sinharoy S."/>
            <person name="Sterck L."/>
            <person name="Viollet A."/>
            <person name="Wang B.B."/>
            <person name="Wang K."/>
            <person name="Wang M."/>
            <person name="Wang X."/>
            <person name="Warfsmann J."/>
            <person name="Weissenbach J."/>
            <person name="White D.D."/>
            <person name="White J.D."/>
            <person name="Wiley G.B."/>
            <person name="Wincker P."/>
            <person name="Xing Y."/>
            <person name="Yang L."/>
            <person name="Yao Z."/>
            <person name="Ying F."/>
            <person name="Zhai J."/>
            <person name="Zhou L."/>
            <person name="Zuber A."/>
            <person name="Denarie J."/>
            <person name="Dixon R.A."/>
            <person name="May G.D."/>
            <person name="Schwartz D.C."/>
            <person name="Rogers J."/>
            <person name="Quetier F."/>
            <person name="Town C.D."/>
            <person name="Roe B.A."/>
        </authorList>
    </citation>
    <scope>NUCLEOTIDE SEQUENCE [LARGE SCALE GENOMIC DNA]</scope>
    <source>
        <strain evidence="2">A17</strain>
        <strain evidence="3 4">cv. Jemalong A17</strain>
    </source>
</reference>
<dbReference type="AlphaFoldDB" id="A0A072TXY1"/>
<evidence type="ECO:0000259" key="1">
    <source>
        <dbReference type="PROSITE" id="PS50011"/>
    </source>
</evidence>
<dbReference type="InterPro" id="IPR011009">
    <property type="entry name" value="Kinase-like_dom_sf"/>
</dbReference>
<reference evidence="3" key="3">
    <citation type="submission" date="2015-04" db="UniProtKB">
        <authorList>
            <consortium name="EnsemblPlants"/>
        </authorList>
    </citation>
    <scope>IDENTIFICATION</scope>
    <source>
        <strain evidence="3">cv. Jemalong A17</strain>
    </source>
</reference>
<keyword evidence="2" id="KW-0418">Kinase</keyword>
<dbReference type="InterPro" id="IPR001245">
    <property type="entry name" value="Ser-Thr/Tyr_kinase_cat_dom"/>
</dbReference>
<dbReference type="GO" id="GO:0004714">
    <property type="term" value="F:transmembrane receptor protein tyrosine kinase activity"/>
    <property type="evidence" value="ECO:0007669"/>
    <property type="project" value="InterPro"/>
</dbReference>
<dbReference type="InterPro" id="IPR000719">
    <property type="entry name" value="Prot_kinase_dom"/>
</dbReference>
<keyword evidence="2" id="KW-0808">Transferase</keyword>
<organism evidence="2 4">
    <name type="scientific">Medicago truncatula</name>
    <name type="common">Barrel medic</name>
    <name type="synonym">Medicago tribuloides</name>
    <dbReference type="NCBI Taxonomy" id="3880"/>
    <lineage>
        <taxon>Eukaryota</taxon>
        <taxon>Viridiplantae</taxon>
        <taxon>Streptophyta</taxon>
        <taxon>Embryophyta</taxon>
        <taxon>Tracheophyta</taxon>
        <taxon>Spermatophyta</taxon>
        <taxon>Magnoliopsida</taxon>
        <taxon>eudicotyledons</taxon>
        <taxon>Gunneridae</taxon>
        <taxon>Pentapetalae</taxon>
        <taxon>rosids</taxon>
        <taxon>fabids</taxon>
        <taxon>Fabales</taxon>
        <taxon>Fabaceae</taxon>
        <taxon>Papilionoideae</taxon>
        <taxon>50 kb inversion clade</taxon>
        <taxon>NPAAA clade</taxon>
        <taxon>Hologalegina</taxon>
        <taxon>IRL clade</taxon>
        <taxon>Trifolieae</taxon>
        <taxon>Medicago</taxon>
    </lineage>
</organism>
<dbReference type="GO" id="GO:0005524">
    <property type="term" value="F:ATP binding"/>
    <property type="evidence" value="ECO:0007669"/>
    <property type="project" value="InterPro"/>
</dbReference>
<name>A0A072TXY1_MEDTR</name>
<dbReference type="InterPro" id="IPR045272">
    <property type="entry name" value="ANXUR1/2-like"/>
</dbReference>
<dbReference type="Proteomes" id="UP000002051">
    <property type="component" value="Unassembled WGS sequence"/>
</dbReference>
<keyword evidence="4" id="KW-1185">Reference proteome</keyword>
<reference evidence="2 4" key="2">
    <citation type="journal article" date="2014" name="BMC Genomics">
        <title>An improved genome release (version Mt4.0) for the model legume Medicago truncatula.</title>
        <authorList>
            <person name="Tang H."/>
            <person name="Krishnakumar V."/>
            <person name="Bidwell S."/>
            <person name="Rosen B."/>
            <person name="Chan A."/>
            <person name="Zhou S."/>
            <person name="Gentzbittel L."/>
            <person name="Childs K.L."/>
            <person name="Yandell M."/>
            <person name="Gundlach H."/>
            <person name="Mayer K.F."/>
            <person name="Schwartz D.C."/>
            <person name="Town C.D."/>
        </authorList>
    </citation>
    <scope>GENOME REANNOTATION</scope>
    <source>
        <strain evidence="2">A17</strain>
        <strain evidence="3 4">cv. Jemalong A17</strain>
    </source>
</reference>
<evidence type="ECO:0000313" key="2">
    <source>
        <dbReference type="EMBL" id="KEH21738.1"/>
    </source>
</evidence>
<dbReference type="HOGENOM" id="CLU_000288_21_4_1"/>
<sequence length="327" mass="37530">MLAKYSKRRSSSKKQCSTFINELCHEFSLDELKKATNNFDENRKIGKVMGDIVYKGYVKYNGENDYPIALLRITDVFRGQGFKNEIEHLCQLCHPNLISFIGFCDQKNKKILVYKKDEMVNGTLQDHLGSRDMESLSWKKRLEICIGAAKGLHYLHTGTKRPIFHRDVIPQNILLDNNMAPKLSQFGLSLQGKLSKSESIPIVVRICGPYGFCAPEYLQTRTYTDKCDVYSFGMVLLHVILCMNNFLTIYERFPADEIIDPILTRLISPECLAVFVNIMKRCLNREEPNERPSMGEVEVELEHALALQEEAERETSITFFPPTNGEI</sequence>
<dbReference type="PANTHER" id="PTHR27003:SF303">
    <property type="entry name" value="TYROSINE KINASE FAMILY PROTEIN"/>
    <property type="match status" value="1"/>
</dbReference>
<feature type="domain" description="Protein kinase" evidence="1">
    <location>
        <begin position="39"/>
        <end position="306"/>
    </location>
</feature>
<dbReference type="PANTHER" id="PTHR27003">
    <property type="entry name" value="OS07G0166700 PROTEIN"/>
    <property type="match status" value="1"/>
</dbReference>
<evidence type="ECO:0000313" key="4">
    <source>
        <dbReference type="Proteomes" id="UP000002051"/>
    </source>
</evidence>
<gene>
    <name evidence="3" type="primary">25497587</name>
    <name evidence="2" type="ordered locus">MTR_7g015800</name>
</gene>
<evidence type="ECO:0000313" key="3">
    <source>
        <dbReference type="EnsemblPlants" id="KEH21738"/>
    </source>
</evidence>
<dbReference type="ExpressionAtlas" id="A0A072TXY1">
    <property type="expression patterns" value="differential"/>
</dbReference>
<dbReference type="EMBL" id="CM001223">
    <property type="protein sequence ID" value="KEH21738.1"/>
    <property type="molecule type" value="Genomic_DNA"/>
</dbReference>
<proteinExistence type="predicted"/>